<organism evidence="10 11">
    <name type="scientific">Polysphondylium violaceum</name>
    <dbReference type="NCBI Taxonomy" id="133409"/>
    <lineage>
        <taxon>Eukaryota</taxon>
        <taxon>Amoebozoa</taxon>
        <taxon>Evosea</taxon>
        <taxon>Eumycetozoa</taxon>
        <taxon>Dictyostelia</taxon>
        <taxon>Dictyosteliales</taxon>
        <taxon>Dictyosteliaceae</taxon>
        <taxon>Polysphondylium</taxon>
    </lineage>
</organism>
<feature type="region of interest" description="Disordered" evidence="5">
    <location>
        <begin position="655"/>
        <end position="763"/>
    </location>
</feature>
<feature type="domain" description="DAD" evidence="7">
    <location>
        <begin position="1174"/>
        <end position="1206"/>
    </location>
</feature>
<dbReference type="InterPro" id="IPR035892">
    <property type="entry name" value="C2_domain_sf"/>
</dbReference>
<name>A0A8J4PMA5_9MYCE</name>
<evidence type="ECO:0008006" key="12">
    <source>
        <dbReference type="Google" id="ProtNLM"/>
    </source>
</evidence>
<evidence type="ECO:0000259" key="7">
    <source>
        <dbReference type="PROSITE" id="PS51231"/>
    </source>
</evidence>
<dbReference type="InterPro" id="IPR016024">
    <property type="entry name" value="ARM-type_fold"/>
</dbReference>
<gene>
    <name evidence="10" type="ORF">CYY_009822</name>
</gene>
<dbReference type="PROSITE" id="PS51444">
    <property type="entry name" value="FH2"/>
    <property type="match status" value="1"/>
</dbReference>
<evidence type="ECO:0000259" key="6">
    <source>
        <dbReference type="PROSITE" id="PS50004"/>
    </source>
</evidence>
<protein>
    <recommendedName>
        <fullName evidence="12">Actin binding protein</fullName>
    </recommendedName>
</protein>
<dbReference type="InterPro" id="IPR010473">
    <property type="entry name" value="GTPase-bd"/>
</dbReference>
<dbReference type="InterPro" id="IPR014768">
    <property type="entry name" value="GBD/FH3_dom"/>
</dbReference>
<dbReference type="Gene3D" id="1.20.58.2220">
    <property type="entry name" value="Formin, FH2 domain"/>
    <property type="match status" value="1"/>
</dbReference>
<dbReference type="InterPro" id="IPR042201">
    <property type="entry name" value="FH2_Formin_sf"/>
</dbReference>
<keyword evidence="2 4" id="KW-0175">Coiled coil</keyword>
<evidence type="ECO:0000259" key="8">
    <source>
        <dbReference type="PROSITE" id="PS51232"/>
    </source>
</evidence>
<reference evidence="10" key="1">
    <citation type="submission" date="2020-01" db="EMBL/GenBank/DDBJ databases">
        <title>Development of genomics and gene disruption for Polysphondylium violaceum indicates a role for the polyketide synthase stlB in stalk morphogenesis.</title>
        <authorList>
            <person name="Narita B."/>
            <person name="Kawabe Y."/>
            <person name="Kin K."/>
            <person name="Saito T."/>
            <person name="Gibbs R."/>
            <person name="Kuspa A."/>
            <person name="Muzny D."/>
            <person name="Queller D."/>
            <person name="Richards S."/>
            <person name="Strassman J."/>
            <person name="Sucgang R."/>
            <person name="Worley K."/>
            <person name="Schaap P."/>
        </authorList>
    </citation>
    <scope>NUCLEOTIDE SEQUENCE</scope>
    <source>
        <strain evidence="10">QSvi11</strain>
    </source>
</reference>
<dbReference type="GO" id="GO:0045010">
    <property type="term" value="P:actin nucleation"/>
    <property type="evidence" value="ECO:0007669"/>
    <property type="project" value="UniProtKB-ARBA"/>
</dbReference>
<evidence type="ECO:0000256" key="4">
    <source>
        <dbReference type="SAM" id="Coils"/>
    </source>
</evidence>
<dbReference type="SMART" id="SM00498">
    <property type="entry name" value="FH2"/>
    <property type="match status" value="1"/>
</dbReference>
<feature type="compositionally biased region" description="Pro residues" evidence="5">
    <location>
        <begin position="661"/>
        <end position="747"/>
    </location>
</feature>
<comment type="similarity">
    <text evidence="1">Belongs to the formin homology family. Diaphanous subfamily.</text>
</comment>
<dbReference type="PANTHER" id="PTHR46345">
    <property type="entry name" value="INVERTED FORMIN-2"/>
    <property type="match status" value="1"/>
</dbReference>
<dbReference type="SUPFAM" id="SSF48371">
    <property type="entry name" value="ARM repeat"/>
    <property type="match status" value="1"/>
</dbReference>
<dbReference type="PROSITE" id="PS51232">
    <property type="entry name" value="GBD_FH3"/>
    <property type="match status" value="1"/>
</dbReference>
<feature type="domain" description="GBD/FH3" evidence="8">
    <location>
        <begin position="154"/>
        <end position="551"/>
    </location>
</feature>
<feature type="compositionally biased region" description="Polar residues" evidence="5">
    <location>
        <begin position="227"/>
        <end position="242"/>
    </location>
</feature>
<dbReference type="GO" id="GO:0003779">
    <property type="term" value="F:actin binding"/>
    <property type="evidence" value="ECO:0007669"/>
    <property type="project" value="UniProtKB-KW"/>
</dbReference>
<dbReference type="CDD" id="cd00030">
    <property type="entry name" value="C2"/>
    <property type="match status" value="1"/>
</dbReference>
<dbReference type="InterPro" id="IPR015425">
    <property type="entry name" value="FH2_Formin"/>
</dbReference>
<evidence type="ECO:0000313" key="11">
    <source>
        <dbReference type="Proteomes" id="UP000695562"/>
    </source>
</evidence>
<evidence type="ECO:0000256" key="2">
    <source>
        <dbReference type="ARBA" id="ARBA00023054"/>
    </source>
</evidence>
<dbReference type="SUPFAM" id="SSF49562">
    <property type="entry name" value="C2 domain (Calcium/lipid-binding domain, CaLB)"/>
    <property type="match status" value="1"/>
</dbReference>
<sequence>MADSNKDKLFHIKVTINKGKGITGSDGSLCSPYLKVTWGNKKKSQKTKTVTKSGDPEWNLVCQFEIKRDKYPDKKPDMELELYEHNKFSGDKVISNAVIPISDNTLILGEPTNMNVPMTISTSKGESKCEVSISIVPIDFGQDKAKVEAQKKLEEEKKMAEVNRQFALLAEQLATDAKAKERMLCLPYEAKLNLIQQHKDKLANDKTPDFFAVKLLKEITIRTAKSASTGNLSRSTSANSPTPATPRTPEAGGVLADLKDISVALRSRGMDWIRQFHKLEATSRLIELLNTYVQQEIHTEETLQQQLECLNCIKNLMNNTIGISMILGVKDSFKTISLCLGSQNDKINELAIGLLNTITLRSNNGHKFLIECLNNYKIVKNEKRRFISLVEALKSKAGVKETRESLKTKSIYLSFINIIVNTPAEIDLRLSLRQEFYWLGLKELLVDLSKYEYDESPELDTQITVFEEEESKDNKEMSERFVDYPSLDLTNVDAVIKTLLDKIKHIGLVDCMREIVKDLLLLPTGDDVGLRTWVLASRIVKQISLREKSIGVDEDIIVPLDNLLLTCEQEAKELPLKSQIESLKKDTTDLSKKISTQEIELKEKLEIIKKNDELTQKQIEEQVNLNKKKDDEIRELKEQIEKLKISGASAVASAVGAPVSTGPPPPAPPPPPMVGGGPPPPPPPPMMGGGPPPPPPPPMMGGGPPPPPPPPMMGGGPPPPPPPPGMGGPPPPPPPGGFGKGPPPPPGGFGLKKPAAPPRKQVPLPALKMKGLQWVSLNDKKISGTVFSKFTVESSNDINLDYKDIEDVFAAKVIEKKESTAPKKSGPVQIIDPKTGQNLAIFLSQFKGKSYDDICNAILRGDESMFQPNHVDALITFLPSEDDITNINEFLREEKDPSKLGPPEQFSLKIHSVPQVKSRLLALKFKFAYDPKKADLKLDIDNFKQGTKELASSDKIPKLLEIILILGNFINGGTARGNAYGFKLNTITKLADTKSTDNKSSLVHYLTRVVAKDFPKLSTFAQDLTHIEAASRVSLSQLSSEVATLRKEFVQVQKSVETLSAGEGAEDPLKAKFEEFCKQASEDIEIITTNAAQIETDFRELLASFGEDAKSEPSEFFGMFLKFIEHYEKATKENEQLSIQAEKIAKREAAKKLKEEEDAKKKQLAEERKQKGEEAIPEAVVDDLLNTIASGDAFKNRRRAGGRGARKDVDLNAIEINI</sequence>
<feature type="region of interest" description="Disordered" evidence="5">
    <location>
        <begin position="227"/>
        <end position="251"/>
    </location>
</feature>
<proteinExistence type="inferred from homology"/>
<feature type="compositionally biased region" description="Basic and acidic residues" evidence="5">
    <location>
        <begin position="1151"/>
        <end position="1174"/>
    </location>
</feature>
<dbReference type="Gene3D" id="1.25.10.10">
    <property type="entry name" value="Leucine-rich Repeat Variant"/>
    <property type="match status" value="1"/>
</dbReference>
<evidence type="ECO:0000259" key="9">
    <source>
        <dbReference type="PROSITE" id="PS51444"/>
    </source>
</evidence>
<feature type="region of interest" description="Disordered" evidence="5">
    <location>
        <begin position="1151"/>
        <end position="1176"/>
    </location>
</feature>
<dbReference type="EMBL" id="AJWJ01000819">
    <property type="protein sequence ID" value="KAF2068856.1"/>
    <property type="molecule type" value="Genomic_DNA"/>
</dbReference>
<dbReference type="InterPro" id="IPR010472">
    <property type="entry name" value="FH3_dom"/>
</dbReference>
<feature type="coiled-coil region" evidence="4">
    <location>
        <begin position="619"/>
        <end position="646"/>
    </location>
</feature>
<dbReference type="Pfam" id="PF06367">
    <property type="entry name" value="Drf_FH3"/>
    <property type="match status" value="1"/>
</dbReference>
<feature type="domain" description="C2" evidence="6">
    <location>
        <begin position="1"/>
        <end position="116"/>
    </location>
</feature>
<evidence type="ECO:0000256" key="1">
    <source>
        <dbReference type="ARBA" id="ARBA00008214"/>
    </source>
</evidence>
<dbReference type="Pfam" id="PF06371">
    <property type="entry name" value="Drf_GBD"/>
    <property type="match status" value="1"/>
</dbReference>
<dbReference type="AlphaFoldDB" id="A0A8J4PMA5"/>
<keyword evidence="3" id="KW-0009">Actin-binding</keyword>
<evidence type="ECO:0000256" key="3">
    <source>
        <dbReference type="ARBA" id="ARBA00023203"/>
    </source>
</evidence>
<dbReference type="SUPFAM" id="SSF101447">
    <property type="entry name" value="Formin homology 2 domain (FH2 domain)"/>
    <property type="match status" value="1"/>
</dbReference>
<dbReference type="Gene3D" id="2.60.40.150">
    <property type="entry name" value="C2 domain"/>
    <property type="match status" value="1"/>
</dbReference>
<comment type="caution">
    <text evidence="10">The sequence shown here is derived from an EMBL/GenBank/DDBJ whole genome shotgun (WGS) entry which is preliminary data.</text>
</comment>
<dbReference type="SMART" id="SM00239">
    <property type="entry name" value="C2"/>
    <property type="match status" value="1"/>
</dbReference>
<dbReference type="SMART" id="SM01139">
    <property type="entry name" value="Drf_FH3"/>
    <property type="match status" value="1"/>
</dbReference>
<dbReference type="OrthoDB" id="17758at2759"/>
<accession>A0A8J4PMA5</accession>
<evidence type="ECO:0000256" key="5">
    <source>
        <dbReference type="SAM" id="MobiDB-lite"/>
    </source>
</evidence>
<dbReference type="Pfam" id="PF02181">
    <property type="entry name" value="FH2"/>
    <property type="match status" value="1"/>
</dbReference>
<dbReference type="Proteomes" id="UP000695562">
    <property type="component" value="Unassembled WGS sequence"/>
</dbReference>
<dbReference type="GO" id="GO:0031267">
    <property type="term" value="F:small GTPase binding"/>
    <property type="evidence" value="ECO:0007669"/>
    <property type="project" value="InterPro"/>
</dbReference>
<dbReference type="InterPro" id="IPR014767">
    <property type="entry name" value="DAD_dom"/>
</dbReference>
<dbReference type="PROSITE" id="PS51231">
    <property type="entry name" value="DAD"/>
    <property type="match status" value="1"/>
</dbReference>
<keyword evidence="11" id="KW-1185">Reference proteome</keyword>
<dbReference type="SMART" id="SM01140">
    <property type="entry name" value="Drf_GBD"/>
    <property type="match status" value="1"/>
</dbReference>
<dbReference type="FunFam" id="1.25.10.10:FF:001504">
    <property type="entry name" value="Formin-E"/>
    <property type="match status" value="1"/>
</dbReference>
<dbReference type="PROSITE" id="PS50004">
    <property type="entry name" value="C2"/>
    <property type="match status" value="1"/>
</dbReference>
<dbReference type="FunFam" id="1.20.58.2220:FF:000025">
    <property type="entry name" value="Formin-E"/>
    <property type="match status" value="1"/>
</dbReference>
<dbReference type="InterPro" id="IPR000008">
    <property type="entry name" value="C2_dom"/>
</dbReference>
<feature type="domain" description="FH2" evidence="9">
    <location>
        <begin position="759"/>
        <end position="1153"/>
    </location>
</feature>
<dbReference type="PANTHER" id="PTHR46345:SF8">
    <property type="entry name" value="FORMIN 3, ISOFORM B"/>
    <property type="match status" value="1"/>
</dbReference>
<evidence type="ECO:0000313" key="10">
    <source>
        <dbReference type="EMBL" id="KAF2068856.1"/>
    </source>
</evidence>
<dbReference type="InterPro" id="IPR011989">
    <property type="entry name" value="ARM-like"/>
</dbReference>
<dbReference type="Pfam" id="PF00168">
    <property type="entry name" value="C2"/>
    <property type="match status" value="1"/>
</dbReference>